<evidence type="ECO:0000256" key="7">
    <source>
        <dbReference type="HAMAP-Rule" id="MF_01147"/>
    </source>
</evidence>
<feature type="transmembrane region" description="Helical" evidence="7">
    <location>
        <begin position="18"/>
        <end position="37"/>
    </location>
</feature>
<evidence type="ECO:0000256" key="4">
    <source>
        <dbReference type="ARBA" id="ARBA00022692"/>
    </source>
</evidence>
<dbReference type="PANTHER" id="PTHR30589:SF0">
    <property type="entry name" value="PHOSPHATIDYLGLYCEROL--PROLIPOPROTEIN DIACYLGLYCERYL TRANSFERASE"/>
    <property type="match status" value="1"/>
</dbReference>
<sequence>MINRYLVENLFGIKGLNIAWYGVIIGFGILSGILIACREAKRQNLKTDIIFDFFILALPLAIICARLYYVIFEWEQYRGNFMKMVAIWEGGLAIYGGVIGGFLAAVIFCKLSKFPIWRLIDMVVPSLILGQAIGRWGNFVNQEAFGNLVTNPNLQFFPYAVFIERLGEWHQATFFYESMWNLCVFALLIYFRKRKGFNGQLLAVYFIGYGSGRFWIEGLRTDSLYLFPGLRISQAVSLILVVVGIAMIVFRKKLFKEPPEYNGKYAIKQSEVNVG</sequence>
<feature type="transmembrane region" description="Helical" evidence="7">
    <location>
        <begin position="92"/>
        <end position="109"/>
    </location>
</feature>
<comment type="subcellular location">
    <subcellularLocation>
        <location evidence="7">Cell membrane</location>
        <topology evidence="7">Multi-pass membrane protein</topology>
    </subcellularLocation>
</comment>
<keyword evidence="3 7" id="KW-0808">Transferase</keyword>
<reference evidence="8 9" key="1">
    <citation type="submission" date="2016-11" db="EMBL/GenBank/DDBJ databases">
        <authorList>
            <person name="Varghese N."/>
            <person name="Submissions S."/>
        </authorList>
    </citation>
    <scope>NUCLEOTIDE SEQUENCE [LARGE SCALE GENOMIC DNA]</scope>
    <source>
        <strain evidence="8 9">DSM 19027</strain>
    </source>
</reference>
<comment type="pathway">
    <text evidence="7">Protein modification; lipoprotein biosynthesis (diacylglyceryl transfer).</text>
</comment>
<keyword evidence="4 7" id="KW-0812">Transmembrane</keyword>
<keyword evidence="5 7" id="KW-1133">Transmembrane helix</keyword>
<evidence type="ECO:0000313" key="9">
    <source>
        <dbReference type="Proteomes" id="UP000324781"/>
    </source>
</evidence>
<proteinExistence type="inferred from homology"/>
<feature type="transmembrane region" description="Helical" evidence="7">
    <location>
        <begin position="228"/>
        <end position="250"/>
    </location>
</feature>
<protein>
    <recommendedName>
        <fullName evidence="7">Phosphatidylglycerol--prolipoprotein diacylglyceryl transferase</fullName>
        <ecNumber evidence="7">2.5.1.145</ecNumber>
    </recommendedName>
</protein>
<comment type="similarity">
    <text evidence="1 7">Belongs to the Lgt family.</text>
</comment>
<feature type="binding site" evidence="7">
    <location>
        <position position="135"/>
    </location>
    <ligand>
        <name>a 1,2-diacyl-sn-glycero-3-phospho-(1'-sn-glycerol)</name>
        <dbReference type="ChEBI" id="CHEBI:64716"/>
    </ligand>
</feature>
<dbReference type="GO" id="GO:0008961">
    <property type="term" value="F:phosphatidylglycerol-prolipoprotein diacylglyceryl transferase activity"/>
    <property type="evidence" value="ECO:0007669"/>
    <property type="project" value="UniProtKB-UniRule"/>
</dbReference>
<dbReference type="EC" id="2.5.1.145" evidence="7"/>
<dbReference type="HAMAP" id="MF_01147">
    <property type="entry name" value="Lgt"/>
    <property type="match status" value="1"/>
</dbReference>
<evidence type="ECO:0000256" key="6">
    <source>
        <dbReference type="ARBA" id="ARBA00023136"/>
    </source>
</evidence>
<feature type="transmembrane region" description="Helical" evidence="7">
    <location>
        <begin position="198"/>
        <end position="216"/>
    </location>
</feature>
<dbReference type="OrthoDB" id="871140at2"/>
<dbReference type="GO" id="GO:0042158">
    <property type="term" value="P:lipoprotein biosynthetic process"/>
    <property type="evidence" value="ECO:0007669"/>
    <property type="project" value="UniProtKB-UniRule"/>
</dbReference>
<organism evidence="8 9">
    <name type="scientific">Thermoclostridium caenicola</name>
    <dbReference type="NCBI Taxonomy" id="659425"/>
    <lineage>
        <taxon>Bacteria</taxon>
        <taxon>Bacillati</taxon>
        <taxon>Bacillota</taxon>
        <taxon>Clostridia</taxon>
        <taxon>Eubacteriales</taxon>
        <taxon>Oscillospiraceae</taxon>
        <taxon>Thermoclostridium</taxon>
    </lineage>
</organism>
<gene>
    <name evidence="7" type="primary">lgt</name>
    <name evidence="8" type="ORF">SAMN05444373_103713</name>
</gene>
<dbReference type="AlphaFoldDB" id="A0A1M6HZ79"/>
<dbReference type="NCBIfam" id="TIGR00544">
    <property type="entry name" value="lgt"/>
    <property type="match status" value="1"/>
</dbReference>
<dbReference type="RefSeq" id="WP_149679114.1">
    <property type="nucleotide sequence ID" value="NZ_DAONMB010000045.1"/>
</dbReference>
<dbReference type="Pfam" id="PF01790">
    <property type="entry name" value="LGT"/>
    <property type="match status" value="1"/>
</dbReference>
<keyword evidence="8" id="KW-0449">Lipoprotein</keyword>
<evidence type="ECO:0000256" key="1">
    <source>
        <dbReference type="ARBA" id="ARBA00007150"/>
    </source>
</evidence>
<keyword evidence="2 7" id="KW-1003">Cell membrane</keyword>
<dbReference type="Proteomes" id="UP000324781">
    <property type="component" value="Unassembled WGS sequence"/>
</dbReference>
<name>A0A1M6HZ79_9FIRM</name>
<evidence type="ECO:0000256" key="2">
    <source>
        <dbReference type="ARBA" id="ARBA00022475"/>
    </source>
</evidence>
<dbReference type="EMBL" id="FQZP01000037">
    <property type="protein sequence ID" value="SHJ27548.1"/>
    <property type="molecule type" value="Genomic_DNA"/>
</dbReference>
<dbReference type="UniPathway" id="UPA00664"/>
<evidence type="ECO:0000313" key="8">
    <source>
        <dbReference type="EMBL" id="SHJ27548.1"/>
    </source>
</evidence>
<dbReference type="GO" id="GO:0005886">
    <property type="term" value="C:plasma membrane"/>
    <property type="evidence" value="ECO:0007669"/>
    <property type="project" value="UniProtKB-SubCell"/>
</dbReference>
<keyword evidence="6 7" id="KW-0472">Membrane</keyword>
<dbReference type="PANTHER" id="PTHR30589">
    <property type="entry name" value="PROLIPOPROTEIN DIACYLGLYCERYL TRANSFERASE"/>
    <property type="match status" value="1"/>
</dbReference>
<keyword evidence="9" id="KW-1185">Reference proteome</keyword>
<accession>A0A1M6HZ79</accession>
<dbReference type="PROSITE" id="PS01311">
    <property type="entry name" value="LGT"/>
    <property type="match status" value="1"/>
</dbReference>
<comment type="catalytic activity">
    <reaction evidence="7">
        <text>L-cysteinyl-[prolipoprotein] + a 1,2-diacyl-sn-glycero-3-phospho-(1'-sn-glycerol) = an S-1,2-diacyl-sn-glyceryl-L-cysteinyl-[prolipoprotein] + sn-glycerol 1-phosphate + H(+)</text>
        <dbReference type="Rhea" id="RHEA:56712"/>
        <dbReference type="Rhea" id="RHEA-COMP:14679"/>
        <dbReference type="Rhea" id="RHEA-COMP:14680"/>
        <dbReference type="ChEBI" id="CHEBI:15378"/>
        <dbReference type="ChEBI" id="CHEBI:29950"/>
        <dbReference type="ChEBI" id="CHEBI:57685"/>
        <dbReference type="ChEBI" id="CHEBI:64716"/>
        <dbReference type="ChEBI" id="CHEBI:140658"/>
        <dbReference type="EC" id="2.5.1.145"/>
    </reaction>
</comment>
<dbReference type="InterPro" id="IPR001640">
    <property type="entry name" value="Lgt"/>
</dbReference>
<comment type="function">
    <text evidence="7">Catalyzes the transfer of the diacylglyceryl group from phosphatidylglycerol to the sulfhydryl group of the N-terminal cysteine of a prolipoprotein, the first step in the formation of mature lipoproteins.</text>
</comment>
<feature type="transmembrane region" description="Helical" evidence="7">
    <location>
        <begin position="49"/>
        <end position="72"/>
    </location>
</feature>
<evidence type="ECO:0000256" key="5">
    <source>
        <dbReference type="ARBA" id="ARBA00022989"/>
    </source>
</evidence>
<evidence type="ECO:0000256" key="3">
    <source>
        <dbReference type="ARBA" id="ARBA00022679"/>
    </source>
</evidence>